<keyword evidence="1" id="KW-1133">Transmembrane helix</keyword>
<evidence type="ECO:0000313" key="3">
    <source>
        <dbReference type="Proteomes" id="UP000823486"/>
    </source>
</evidence>
<evidence type="ECO:0000313" key="2">
    <source>
        <dbReference type="EMBL" id="MBM7693703.1"/>
    </source>
</evidence>
<evidence type="ECO:0000256" key="1">
    <source>
        <dbReference type="SAM" id="Phobius"/>
    </source>
</evidence>
<organism evidence="2 3">
    <name type="scientific">Peribacillus deserti</name>
    <dbReference type="NCBI Taxonomy" id="673318"/>
    <lineage>
        <taxon>Bacteria</taxon>
        <taxon>Bacillati</taxon>
        <taxon>Bacillota</taxon>
        <taxon>Bacilli</taxon>
        <taxon>Bacillales</taxon>
        <taxon>Bacillaceae</taxon>
        <taxon>Peribacillus</taxon>
    </lineage>
</organism>
<accession>A0ABS2QKM3</accession>
<proteinExistence type="predicted"/>
<protein>
    <submittedName>
        <fullName evidence="2">Uncharacterized protein</fullName>
    </submittedName>
</protein>
<keyword evidence="1" id="KW-0472">Membrane</keyword>
<gene>
    <name evidence="2" type="ORF">JOC77_003147</name>
</gene>
<dbReference type="RefSeq" id="WP_204544624.1">
    <property type="nucleotide sequence ID" value="NZ_JAFBFI010000014.1"/>
</dbReference>
<keyword evidence="3" id="KW-1185">Reference proteome</keyword>
<name>A0ABS2QKM3_9BACI</name>
<sequence length="76" mass="9169">MKRVLAMGMLMISFAVLIIWKNQKAGLTLDSTWFFITNYFFNLRKEDFLSIIALISAWIIYEIKSRKQEKRIFFRL</sequence>
<reference evidence="2 3" key="1">
    <citation type="submission" date="2021-01" db="EMBL/GenBank/DDBJ databases">
        <title>Genomic Encyclopedia of Type Strains, Phase IV (KMG-IV): sequencing the most valuable type-strain genomes for metagenomic binning, comparative biology and taxonomic classification.</title>
        <authorList>
            <person name="Goeker M."/>
        </authorList>
    </citation>
    <scope>NUCLEOTIDE SEQUENCE [LARGE SCALE GENOMIC DNA]</scope>
    <source>
        <strain evidence="2 3">DSM 105482</strain>
    </source>
</reference>
<keyword evidence="1" id="KW-0812">Transmembrane</keyword>
<comment type="caution">
    <text evidence="2">The sequence shown here is derived from an EMBL/GenBank/DDBJ whole genome shotgun (WGS) entry which is preliminary data.</text>
</comment>
<dbReference type="EMBL" id="JAFBFI010000014">
    <property type="protein sequence ID" value="MBM7693703.1"/>
    <property type="molecule type" value="Genomic_DNA"/>
</dbReference>
<dbReference type="Proteomes" id="UP000823486">
    <property type="component" value="Unassembled WGS sequence"/>
</dbReference>
<feature type="transmembrane region" description="Helical" evidence="1">
    <location>
        <begin position="48"/>
        <end position="63"/>
    </location>
</feature>